<evidence type="ECO:0000256" key="1">
    <source>
        <dbReference type="ARBA" id="ARBA00004196"/>
    </source>
</evidence>
<feature type="chain" id="PRO_5035327710" evidence="5">
    <location>
        <begin position="20"/>
        <end position="324"/>
    </location>
</feature>
<name>A0A8J3TM02_9ACTN</name>
<dbReference type="PANTHER" id="PTHR30532:SF21">
    <property type="entry name" value="SIDEROPHORE-BINDING LIPOPROTEIN YFIY-RELATED"/>
    <property type="match status" value="1"/>
</dbReference>
<proteinExistence type="inferred from homology"/>
<keyword evidence="4 5" id="KW-0732">Signal</keyword>
<evidence type="ECO:0000256" key="2">
    <source>
        <dbReference type="ARBA" id="ARBA00008814"/>
    </source>
</evidence>
<evidence type="ECO:0000313" key="7">
    <source>
        <dbReference type="EMBL" id="GII28247.1"/>
    </source>
</evidence>
<dbReference type="GO" id="GO:1901678">
    <property type="term" value="P:iron coordination entity transport"/>
    <property type="evidence" value="ECO:0007669"/>
    <property type="project" value="UniProtKB-ARBA"/>
</dbReference>
<dbReference type="InterPro" id="IPR002491">
    <property type="entry name" value="ABC_transptr_periplasmic_BD"/>
</dbReference>
<dbReference type="InterPro" id="IPR051313">
    <property type="entry name" value="Bact_iron-sidero_bind"/>
</dbReference>
<dbReference type="Pfam" id="PF01497">
    <property type="entry name" value="Peripla_BP_2"/>
    <property type="match status" value="1"/>
</dbReference>
<accession>A0A8J3TM02</accession>
<dbReference type="PROSITE" id="PS50983">
    <property type="entry name" value="FE_B12_PBP"/>
    <property type="match status" value="1"/>
</dbReference>
<comment type="subcellular location">
    <subcellularLocation>
        <location evidence="1">Cell envelope</location>
    </subcellularLocation>
</comment>
<dbReference type="RefSeq" id="WP_239113756.1">
    <property type="nucleotide sequence ID" value="NZ_BOOO01000008.1"/>
</dbReference>
<dbReference type="CDD" id="cd01146">
    <property type="entry name" value="FhuD"/>
    <property type="match status" value="1"/>
</dbReference>
<evidence type="ECO:0000256" key="3">
    <source>
        <dbReference type="ARBA" id="ARBA00022448"/>
    </source>
</evidence>
<feature type="domain" description="Fe/B12 periplasmic-binding" evidence="6">
    <location>
        <begin position="60"/>
        <end position="322"/>
    </location>
</feature>
<dbReference type="PANTHER" id="PTHR30532">
    <property type="entry name" value="IRON III DICITRATE-BINDING PERIPLASMIC PROTEIN"/>
    <property type="match status" value="1"/>
</dbReference>
<evidence type="ECO:0000256" key="5">
    <source>
        <dbReference type="SAM" id="SignalP"/>
    </source>
</evidence>
<comment type="caution">
    <text evidence="7">The sequence shown here is derived from an EMBL/GenBank/DDBJ whole genome shotgun (WGS) entry which is preliminary data.</text>
</comment>
<feature type="signal peptide" evidence="5">
    <location>
        <begin position="1"/>
        <end position="19"/>
    </location>
</feature>
<protein>
    <submittedName>
        <fullName evidence="7">ABC transporter periplasmic component</fullName>
    </submittedName>
</protein>
<dbReference type="Gene3D" id="3.40.50.1980">
    <property type="entry name" value="Nitrogenase molybdenum iron protein domain"/>
    <property type="match status" value="2"/>
</dbReference>
<dbReference type="PROSITE" id="PS51257">
    <property type="entry name" value="PROKAR_LIPOPROTEIN"/>
    <property type="match status" value="1"/>
</dbReference>
<dbReference type="SUPFAM" id="SSF53807">
    <property type="entry name" value="Helical backbone' metal receptor"/>
    <property type="match status" value="1"/>
</dbReference>
<gene>
    <name evidence="7" type="ORF">Pmi06nite_16890</name>
</gene>
<evidence type="ECO:0000256" key="4">
    <source>
        <dbReference type="ARBA" id="ARBA00022729"/>
    </source>
</evidence>
<dbReference type="EMBL" id="BOOO01000008">
    <property type="protein sequence ID" value="GII28247.1"/>
    <property type="molecule type" value="Genomic_DNA"/>
</dbReference>
<keyword evidence="3" id="KW-0813">Transport</keyword>
<evidence type="ECO:0000259" key="6">
    <source>
        <dbReference type="PROSITE" id="PS50983"/>
    </source>
</evidence>
<dbReference type="Proteomes" id="UP000650628">
    <property type="component" value="Unassembled WGS sequence"/>
</dbReference>
<sequence>MRFHGFSRLARGVAVVAMAGLALTACGGGSGSGDSGSAAGATRTVKHAMGETKVPEHPSRIVVLDTDKLDSLYTLGITPVGAALPDEQSGIPKYLGPSFATIKSVGTLQEPDLEAIAALQPDLILGSKFRQEKFYDELSKIAPTVFTEKVGITWKENFLLDAEAVGKKAEGEQKLQAYEAQAKAVGQELGDPAKLKISLIRFRPAEIREYGPDSFAGIVLNDIGVGRPQEQLLEGKADRRFAPISPEQIDQVDGDMIFVSAFGADAAKQQAQVTAGPLWNKLSAVKAGHVQVVDDEVWMTGIGVTAAGKVVDDVKKFLTPLIQK</sequence>
<reference evidence="7 8" key="1">
    <citation type="submission" date="2021-01" db="EMBL/GenBank/DDBJ databases">
        <title>Whole genome shotgun sequence of Planotetraspora mira NBRC 15435.</title>
        <authorList>
            <person name="Komaki H."/>
            <person name="Tamura T."/>
        </authorList>
    </citation>
    <scope>NUCLEOTIDE SEQUENCE [LARGE SCALE GENOMIC DNA]</scope>
    <source>
        <strain evidence="7 8">NBRC 15435</strain>
    </source>
</reference>
<comment type="similarity">
    <text evidence="2">Belongs to the bacterial solute-binding protein 8 family.</text>
</comment>
<organism evidence="7 8">
    <name type="scientific">Planotetraspora mira</name>
    <dbReference type="NCBI Taxonomy" id="58121"/>
    <lineage>
        <taxon>Bacteria</taxon>
        <taxon>Bacillati</taxon>
        <taxon>Actinomycetota</taxon>
        <taxon>Actinomycetes</taxon>
        <taxon>Streptosporangiales</taxon>
        <taxon>Streptosporangiaceae</taxon>
        <taxon>Planotetraspora</taxon>
    </lineage>
</organism>
<dbReference type="AlphaFoldDB" id="A0A8J3TM02"/>
<keyword evidence="8" id="KW-1185">Reference proteome</keyword>
<dbReference type="GO" id="GO:0030288">
    <property type="term" value="C:outer membrane-bounded periplasmic space"/>
    <property type="evidence" value="ECO:0007669"/>
    <property type="project" value="TreeGrafter"/>
</dbReference>
<evidence type="ECO:0000313" key="8">
    <source>
        <dbReference type="Proteomes" id="UP000650628"/>
    </source>
</evidence>